<organism evidence="2">
    <name type="scientific">marine metagenome</name>
    <dbReference type="NCBI Taxonomy" id="408172"/>
    <lineage>
        <taxon>unclassified sequences</taxon>
        <taxon>metagenomes</taxon>
        <taxon>ecological metagenomes</taxon>
    </lineage>
</organism>
<feature type="region of interest" description="Disordered" evidence="1">
    <location>
        <begin position="26"/>
        <end position="69"/>
    </location>
</feature>
<reference evidence="2" key="1">
    <citation type="submission" date="2018-05" db="EMBL/GenBank/DDBJ databases">
        <authorList>
            <person name="Lanie J.A."/>
            <person name="Ng W.-L."/>
            <person name="Kazmierczak K.M."/>
            <person name="Andrzejewski T.M."/>
            <person name="Davidsen T.M."/>
            <person name="Wayne K.J."/>
            <person name="Tettelin H."/>
            <person name="Glass J.I."/>
            <person name="Rusch D."/>
            <person name="Podicherti R."/>
            <person name="Tsui H.-C.T."/>
            <person name="Winkler M.E."/>
        </authorList>
    </citation>
    <scope>NUCLEOTIDE SEQUENCE</scope>
</reference>
<evidence type="ECO:0000313" key="2">
    <source>
        <dbReference type="EMBL" id="SVD90025.1"/>
    </source>
</evidence>
<feature type="compositionally biased region" description="Pro residues" evidence="1">
    <location>
        <begin position="29"/>
        <end position="38"/>
    </location>
</feature>
<feature type="compositionally biased region" description="Acidic residues" evidence="1">
    <location>
        <begin position="43"/>
        <end position="54"/>
    </location>
</feature>
<dbReference type="EMBL" id="UINC01180695">
    <property type="protein sequence ID" value="SVD90025.1"/>
    <property type="molecule type" value="Genomic_DNA"/>
</dbReference>
<protein>
    <submittedName>
        <fullName evidence="2">Uncharacterized protein</fullName>
    </submittedName>
</protein>
<accession>A0A382Z4K4</accession>
<evidence type="ECO:0000256" key="1">
    <source>
        <dbReference type="SAM" id="MobiDB-lite"/>
    </source>
</evidence>
<dbReference type="AlphaFoldDB" id="A0A382Z4K4"/>
<gene>
    <name evidence="2" type="ORF">METZ01_LOCUS442879</name>
</gene>
<proteinExistence type="predicted"/>
<sequence length="69" mass="7663">ALLEQVTDYLEPGLTKAISDLVGTLPLQEIPPPKPPHTAPEENMVEFDPEESEALEAREPEKEMDPKNP</sequence>
<name>A0A382Z4K4_9ZZZZ</name>
<feature type="non-terminal residue" evidence="2">
    <location>
        <position position="1"/>
    </location>
</feature>
<feature type="compositionally biased region" description="Basic and acidic residues" evidence="1">
    <location>
        <begin position="55"/>
        <end position="69"/>
    </location>
</feature>